<evidence type="ECO:0000259" key="2">
    <source>
        <dbReference type="Pfam" id="PF12697"/>
    </source>
</evidence>
<dbReference type="PANTHER" id="PTHR37017">
    <property type="entry name" value="AB HYDROLASE-1 DOMAIN-CONTAINING PROTEIN-RELATED"/>
    <property type="match status" value="1"/>
</dbReference>
<keyword evidence="3" id="KW-0378">Hydrolase</keyword>
<dbReference type="Pfam" id="PF12697">
    <property type="entry name" value="Abhydrolase_6"/>
    <property type="match status" value="1"/>
</dbReference>
<dbReference type="Gene3D" id="3.40.50.1820">
    <property type="entry name" value="alpha/beta hydrolase"/>
    <property type="match status" value="1"/>
</dbReference>
<feature type="domain" description="AB hydrolase-1" evidence="2">
    <location>
        <begin position="29"/>
        <end position="272"/>
    </location>
</feature>
<dbReference type="SUPFAM" id="SSF53474">
    <property type="entry name" value="alpha/beta-Hydrolases"/>
    <property type="match status" value="1"/>
</dbReference>
<evidence type="ECO:0000313" key="4">
    <source>
        <dbReference type="Proteomes" id="UP000240883"/>
    </source>
</evidence>
<name>A0A2T2NB56_CORCC</name>
<dbReference type="AlphaFoldDB" id="A0A2T2NB56"/>
<sequence>MSVYFLFALLVLAFSAIFEVSEAAQKPVIILVPGAFHQAVVYDKVVAGLRKDGYQDAIAVGLPSVSAINDRKKDIEAVRSVMQQQFRKNRDVLLVGNSYGATVIGDAVKDFKDRSIITKDQPAFRGGRILGLVFLSGYIPYITEVTDPASKPPIESVAPPFFRFEKDGRVYWDNDLAAYPPSKTFYNLLPEKEQKEWAGKLRFSTYAALAANATYIPYTGDFKTIYVIGRQDNSVPEAWAKTFIEQPGAKFEVRYLDADHVPMLSRPKEVVELLESVAGRGE</sequence>
<evidence type="ECO:0000313" key="3">
    <source>
        <dbReference type="EMBL" id="PSN62653.1"/>
    </source>
</evidence>
<keyword evidence="4" id="KW-1185">Reference proteome</keyword>
<dbReference type="InterPro" id="IPR052897">
    <property type="entry name" value="Sec-Metab_Biosynth_Hydrolase"/>
</dbReference>
<dbReference type="OrthoDB" id="408373at2759"/>
<dbReference type="EMBL" id="KZ678141">
    <property type="protein sequence ID" value="PSN62653.1"/>
    <property type="molecule type" value="Genomic_DNA"/>
</dbReference>
<protein>
    <submittedName>
        <fullName evidence="3">Alpha/beta-hydrolase</fullName>
    </submittedName>
</protein>
<dbReference type="PANTHER" id="PTHR37017:SF11">
    <property type="entry name" value="ESTERASE_LIPASE_THIOESTERASE DOMAIN-CONTAINING PROTEIN"/>
    <property type="match status" value="1"/>
</dbReference>
<feature type="chain" id="PRO_5015399507" evidence="1">
    <location>
        <begin position="24"/>
        <end position="282"/>
    </location>
</feature>
<organism evidence="3 4">
    <name type="scientific">Corynespora cassiicola Philippines</name>
    <dbReference type="NCBI Taxonomy" id="1448308"/>
    <lineage>
        <taxon>Eukaryota</taxon>
        <taxon>Fungi</taxon>
        <taxon>Dikarya</taxon>
        <taxon>Ascomycota</taxon>
        <taxon>Pezizomycotina</taxon>
        <taxon>Dothideomycetes</taxon>
        <taxon>Pleosporomycetidae</taxon>
        <taxon>Pleosporales</taxon>
        <taxon>Corynesporascaceae</taxon>
        <taxon>Corynespora</taxon>
    </lineage>
</organism>
<dbReference type="GO" id="GO:0016787">
    <property type="term" value="F:hydrolase activity"/>
    <property type="evidence" value="ECO:0007669"/>
    <property type="project" value="UniProtKB-KW"/>
</dbReference>
<keyword evidence="1" id="KW-0732">Signal</keyword>
<dbReference type="Proteomes" id="UP000240883">
    <property type="component" value="Unassembled WGS sequence"/>
</dbReference>
<dbReference type="InterPro" id="IPR000073">
    <property type="entry name" value="AB_hydrolase_1"/>
</dbReference>
<dbReference type="STRING" id="1448308.A0A2T2NB56"/>
<proteinExistence type="predicted"/>
<accession>A0A2T2NB56</accession>
<reference evidence="3 4" key="1">
    <citation type="journal article" date="2018" name="Front. Microbiol.">
        <title>Genome-Wide Analysis of Corynespora cassiicola Leaf Fall Disease Putative Effectors.</title>
        <authorList>
            <person name="Lopez D."/>
            <person name="Ribeiro S."/>
            <person name="Label P."/>
            <person name="Fumanal B."/>
            <person name="Venisse J.S."/>
            <person name="Kohler A."/>
            <person name="de Oliveira R.R."/>
            <person name="Labutti K."/>
            <person name="Lipzen A."/>
            <person name="Lail K."/>
            <person name="Bauer D."/>
            <person name="Ohm R.A."/>
            <person name="Barry K.W."/>
            <person name="Spatafora J."/>
            <person name="Grigoriev I.V."/>
            <person name="Martin F.M."/>
            <person name="Pujade-Renaud V."/>
        </authorList>
    </citation>
    <scope>NUCLEOTIDE SEQUENCE [LARGE SCALE GENOMIC DNA]</scope>
    <source>
        <strain evidence="3 4">Philippines</strain>
    </source>
</reference>
<evidence type="ECO:0000256" key="1">
    <source>
        <dbReference type="SAM" id="SignalP"/>
    </source>
</evidence>
<gene>
    <name evidence="3" type="ORF">BS50DRAFT_126153</name>
</gene>
<dbReference type="InterPro" id="IPR029058">
    <property type="entry name" value="AB_hydrolase_fold"/>
</dbReference>
<feature type="signal peptide" evidence="1">
    <location>
        <begin position="1"/>
        <end position="23"/>
    </location>
</feature>